<organism evidence="2 3">
    <name type="scientific">Funneliformis mosseae</name>
    <name type="common">Endomycorrhizal fungus</name>
    <name type="synonym">Glomus mosseae</name>
    <dbReference type="NCBI Taxonomy" id="27381"/>
    <lineage>
        <taxon>Eukaryota</taxon>
        <taxon>Fungi</taxon>
        <taxon>Fungi incertae sedis</taxon>
        <taxon>Mucoromycota</taxon>
        <taxon>Glomeromycotina</taxon>
        <taxon>Glomeromycetes</taxon>
        <taxon>Glomerales</taxon>
        <taxon>Glomeraceae</taxon>
        <taxon>Funneliformis</taxon>
    </lineage>
</organism>
<feature type="compositionally biased region" description="Pro residues" evidence="1">
    <location>
        <begin position="28"/>
        <end position="41"/>
    </location>
</feature>
<evidence type="ECO:0000313" key="3">
    <source>
        <dbReference type="Proteomes" id="UP000789375"/>
    </source>
</evidence>
<feature type="region of interest" description="Disordered" evidence="1">
    <location>
        <begin position="147"/>
        <end position="271"/>
    </location>
</feature>
<proteinExistence type="predicted"/>
<feature type="compositionally biased region" description="Basic and acidic residues" evidence="1">
    <location>
        <begin position="235"/>
        <end position="271"/>
    </location>
</feature>
<reference evidence="2" key="1">
    <citation type="submission" date="2021-06" db="EMBL/GenBank/DDBJ databases">
        <authorList>
            <person name="Kallberg Y."/>
            <person name="Tangrot J."/>
            <person name="Rosling A."/>
        </authorList>
    </citation>
    <scope>NUCLEOTIDE SEQUENCE</scope>
    <source>
        <strain evidence="2">87-6 pot B 2015</strain>
    </source>
</reference>
<gene>
    <name evidence="2" type="ORF">FMOSSE_LOCUS2068</name>
</gene>
<protein>
    <submittedName>
        <fullName evidence="2">2749_t:CDS:1</fullName>
    </submittedName>
</protein>
<feature type="region of interest" description="Disordered" evidence="1">
    <location>
        <begin position="1"/>
        <end position="41"/>
    </location>
</feature>
<comment type="caution">
    <text evidence="2">The sequence shown here is derived from an EMBL/GenBank/DDBJ whole genome shotgun (WGS) entry which is preliminary data.</text>
</comment>
<sequence>MDQSDEFNMEGGGYPQNFSGNPMGMGMFPPPEMGGPIGPPPNFFMSNPDMPPTGPMGFDPSYRGQPMRNMMRPGGIPGNIPGGMPGMPGMPGMARGMPPNMQGGIPGGMPMPRGMPGIPGGIPGGMVGRGRGMPMEERPYFSMDEPTWEMENRNSPSFRPGHGGFQGRPPTGPMLGPSGNRPDWEHSPPPDAPFAHRMRPPFRPPTGPAGSSVNSPSSDREEERGGDRSASGSVERSHGFTRREDERWDGSRKRTTGDAPRDDDENRKRRH</sequence>
<evidence type="ECO:0000256" key="1">
    <source>
        <dbReference type="SAM" id="MobiDB-lite"/>
    </source>
</evidence>
<dbReference type="Proteomes" id="UP000789375">
    <property type="component" value="Unassembled WGS sequence"/>
</dbReference>
<keyword evidence="3" id="KW-1185">Reference proteome</keyword>
<accession>A0A9N8VT87</accession>
<feature type="compositionally biased region" description="Basic and acidic residues" evidence="1">
    <location>
        <begin position="218"/>
        <end position="227"/>
    </location>
</feature>
<dbReference type="EMBL" id="CAJVPP010000255">
    <property type="protein sequence ID" value="CAG8461626.1"/>
    <property type="molecule type" value="Genomic_DNA"/>
</dbReference>
<dbReference type="AlphaFoldDB" id="A0A9N8VT87"/>
<evidence type="ECO:0000313" key="2">
    <source>
        <dbReference type="EMBL" id="CAG8461626.1"/>
    </source>
</evidence>
<name>A0A9N8VT87_FUNMO</name>